<dbReference type="RefSeq" id="XP_004342325.1">
    <property type="nucleotide sequence ID" value="XM_004342276.1"/>
</dbReference>
<dbReference type="VEuPathDB" id="AmoebaDB:ACA1_116880"/>
<dbReference type="OMA" id="NVNVAYV"/>
<feature type="domain" description="General stress protein FMN-binding split barrel" evidence="2">
    <location>
        <begin position="11"/>
        <end position="149"/>
    </location>
</feature>
<dbReference type="Proteomes" id="UP000011083">
    <property type="component" value="Unassembled WGS sequence"/>
</dbReference>
<dbReference type="Pfam" id="PF16242">
    <property type="entry name" value="Pyrid_ox_like"/>
    <property type="match status" value="1"/>
</dbReference>
<evidence type="ECO:0000313" key="3">
    <source>
        <dbReference type="EMBL" id="ELR20215.1"/>
    </source>
</evidence>
<gene>
    <name evidence="3" type="ORF">ACA1_116880</name>
</gene>
<feature type="compositionally biased region" description="Basic and acidic residues" evidence="1">
    <location>
        <begin position="154"/>
        <end position="165"/>
    </location>
</feature>
<proteinExistence type="predicted"/>
<dbReference type="EMBL" id="KB007926">
    <property type="protein sequence ID" value="ELR20215.1"/>
    <property type="molecule type" value="Genomic_DNA"/>
</dbReference>
<dbReference type="InterPro" id="IPR012349">
    <property type="entry name" value="Split_barrel_FMN-bd"/>
</dbReference>
<dbReference type="Gene3D" id="2.30.110.10">
    <property type="entry name" value="Electron Transport, Fmn-binding Protein, Chain A"/>
    <property type="match status" value="1"/>
</dbReference>
<sequence>MAGKLNVTEDPKAHLVRLVKDFDNAMLITKNSSDQLRGRPMRIAKADVEQNLWFITSMDSAKIEELLRDPRACITMQKNGEYISLSGNVHVSNDKGGIEEIWKEAYRPWFPEGKDTPDLVLLKVDTTWGEYWDSVSGEKTTMDFLKKMVGAEEKKSTTMPEEHAKVTLTAPTQM</sequence>
<evidence type="ECO:0000256" key="1">
    <source>
        <dbReference type="SAM" id="MobiDB-lite"/>
    </source>
</evidence>
<reference evidence="3 4" key="1">
    <citation type="journal article" date="2013" name="Genome Biol.">
        <title>Genome of Acanthamoeba castellanii highlights extensive lateral gene transfer and early evolution of tyrosine kinase signaling.</title>
        <authorList>
            <person name="Clarke M."/>
            <person name="Lohan A.J."/>
            <person name="Liu B."/>
            <person name="Lagkouvardos I."/>
            <person name="Roy S."/>
            <person name="Zafar N."/>
            <person name="Bertelli C."/>
            <person name="Schilde C."/>
            <person name="Kianianmomeni A."/>
            <person name="Burglin T.R."/>
            <person name="Frech C."/>
            <person name="Turcotte B."/>
            <person name="Kopec K.O."/>
            <person name="Synnott J.M."/>
            <person name="Choo C."/>
            <person name="Paponov I."/>
            <person name="Finkler A."/>
            <person name="Soon Heng Tan C."/>
            <person name="Hutchins A.P."/>
            <person name="Weinmeier T."/>
            <person name="Rattei T."/>
            <person name="Chu J.S."/>
            <person name="Gimenez G."/>
            <person name="Irimia M."/>
            <person name="Rigden D.J."/>
            <person name="Fitzpatrick D.A."/>
            <person name="Lorenzo-Morales J."/>
            <person name="Bateman A."/>
            <person name="Chiu C.H."/>
            <person name="Tang P."/>
            <person name="Hegemann P."/>
            <person name="Fromm H."/>
            <person name="Raoult D."/>
            <person name="Greub G."/>
            <person name="Miranda-Saavedra D."/>
            <person name="Chen N."/>
            <person name="Nash P."/>
            <person name="Ginger M.L."/>
            <person name="Horn M."/>
            <person name="Schaap P."/>
            <person name="Caler L."/>
            <person name="Loftus B."/>
        </authorList>
    </citation>
    <scope>NUCLEOTIDE SEQUENCE [LARGE SCALE GENOMIC DNA]</scope>
    <source>
        <strain evidence="3 4">Neff</strain>
    </source>
</reference>
<dbReference type="PANTHER" id="PTHR34818">
    <property type="entry name" value="PROTEIN BLI-3"/>
    <property type="match status" value="1"/>
</dbReference>
<accession>L8H4X0</accession>
<dbReference type="STRING" id="1257118.L8H4X0"/>
<dbReference type="AlphaFoldDB" id="L8H4X0"/>
<evidence type="ECO:0000259" key="2">
    <source>
        <dbReference type="Pfam" id="PF16242"/>
    </source>
</evidence>
<feature type="region of interest" description="Disordered" evidence="1">
    <location>
        <begin position="154"/>
        <end position="174"/>
    </location>
</feature>
<organism evidence="3 4">
    <name type="scientific">Acanthamoeba castellanii (strain ATCC 30010 / Neff)</name>
    <dbReference type="NCBI Taxonomy" id="1257118"/>
    <lineage>
        <taxon>Eukaryota</taxon>
        <taxon>Amoebozoa</taxon>
        <taxon>Discosea</taxon>
        <taxon>Longamoebia</taxon>
        <taxon>Centramoebida</taxon>
        <taxon>Acanthamoebidae</taxon>
        <taxon>Acanthamoeba</taxon>
    </lineage>
</organism>
<keyword evidence="4" id="KW-1185">Reference proteome</keyword>
<name>L8H4X0_ACACF</name>
<dbReference type="OrthoDB" id="434253at2759"/>
<dbReference type="SUPFAM" id="SSF50475">
    <property type="entry name" value="FMN-binding split barrel"/>
    <property type="match status" value="1"/>
</dbReference>
<dbReference type="InterPro" id="IPR038725">
    <property type="entry name" value="YdaG_split_barrel_FMN-bd"/>
</dbReference>
<dbReference type="PANTHER" id="PTHR34818:SF1">
    <property type="entry name" value="PROTEIN BLI-3"/>
    <property type="match status" value="1"/>
</dbReference>
<dbReference type="KEGG" id="acan:ACA1_116880"/>
<dbReference type="GeneID" id="14921062"/>
<evidence type="ECO:0000313" key="4">
    <source>
        <dbReference type="Proteomes" id="UP000011083"/>
    </source>
</evidence>
<dbReference type="InterPro" id="IPR052917">
    <property type="entry name" value="Stress-Dev_Protein"/>
</dbReference>
<protein>
    <submittedName>
        <fullName evidence="3">General stress protein 26</fullName>
    </submittedName>
</protein>